<dbReference type="InterPro" id="IPR036388">
    <property type="entry name" value="WH-like_DNA-bd_sf"/>
</dbReference>
<keyword evidence="3" id="KW-0238">DNA-binding</keyword>
<dbReference type="PANTHER" id="PTHR30537:SF5">
    <property type="entry name" value="HTH-TYPE TRANSCRIPTIONAL ACTIVATOR TTDR-RELATED"/>
    <property type="match status" value="1"/>
</dbReference>
<dbReference type="AlphaFoldDB" id="A0A0K1QD59"/>
<dbReference type="CDD" id="cd08422">
    <property type="entry name" value="PBP2_CrgA_like"/>
    <property type="match status" value="1"/>
</dbReference>
<dbReference type="InterPro" id="IPR000847">
    <property type="entry name" value="LysR_HTH_N"/>
</dbReference>
<dbReference type="GO" id="GO:0003700">
    <property type="term" value="F:DNA-binding transcription factor activity"/>
    <property type="evidence" value="ECO:0007669"/>
    <property type="project" value="InterPro"/>
</dbReference>
<protein>
    <submittedName>
        <fullName evidence="6">Transcriptional regulator, LysR family</fullName>
    </submittedName>
</protein>
<dbReference type="SUPFAM" id="SSF46785">
    <property type="entry name" value="Winged helix' DNA-binding domain"/>
    <property type="match status" value="1"/>
</dbReference>
<dbReference type="KEGG" id="llu:AKJ09_10023"/>
<dbReference type="PROSITE" id="PS50931">
    <property type="entry name" value="HTH_LYSR"/>
    <property type="match status" value="1"/>
</dbReference>
<dbReference type="InterPro" id="IPR005119">
    <property type="entry name" value="LysR_subst-bd"/>
</dbReference>
<dbReference type="InterPro" id="IPR036390">
    <property type="entry name" value="WH_DNA-bd_sf"/>
</dbReference>
<evidence type="ECO:0000313" key="7">
    <source>
        <dbReference type="Proteomes" id="UP000064967"/>
    </source>
</evidence>
<dbReference type="PRINTS" id="PR00039">
    <property type="entry name" value="HTHLYSR"/>
</dbReference>
<evidence type="ECO:0000256" key="2">
    <source>
        <dbReference type="ARBA" id="ARBA00023015"/>
    </source>
</evidence>
<accession>A0A0K1QD59</accession>
<organism evidence="6 7">
    <name type="scientific">Labilithrix luteola</name>
    <dbReference type="NCBI Taxonomy" id="1391654"/>
    <lineage>
        <taxon>Bacteria</taxon>
        <taxon>Pseudomonadati</taxon>
        <taxon>Myxococcota</taxon>
        <taxon>Polyangia</taxon>
        <taxon>Polyangiales</taxon>
        <taxon>Labilitrichaceae</taxon>
        <taxon>Labilithrix</taxon>
    </lineage>
</organism>
<dbReference type="SUPFAM" id="SSF53850">
    <property type="entry name" value="Periplasmic binding protein-like II"/>
    <property type="match status" value="1"/>
</dbReference>
<evidence type="ECO:0000256" key="1">
    <source>
        <dbReference type="ARBA" id="ARBA00009437"/>
    </source>
</evidence>
<evidence type="ECO:0000256" key="4">
    <source>
        <dbReference type="ARBA" id="ARBA00023163"/>
    </source>
</evidence>
<dbReference type="Pfam" id="PF03466">
    <property type="entry name" value="LysR_substrate"/>
    <property type="match status" value="1"/>
</dbReference>
<gene>
    <name evidence="6" type="ORF">AKJ09_10023</name>
</gene>
<dbReference type="GO" id="GO:0006351">
    <property type="term" value="P:DNA-templated transcription"/>
    <property type="evidence" value="ECO:0007669"/>
    <property type="project" value="TreeGrafter"/>
</dbReference>
<dbReference type="PANTHER" id="PTHR30537">
    <property type="entry name" value="HTH-TYPE TRANSCRIPTIONAL REGULATOR"/>
    <property type="match status" value="1"/>
</dbReference>
<feature type="domain" description="HTH lysR-type" evidence="5">
    <location>
        <begin position="1"/>
        <end position="53"/>
    </location>
</feature>
<dbReference type="GO" id="GO:0043565">
    <property type="term" value="F:sequence-specific DNA binding"/>
    <property type="evidence" value="ECO:0007669"/>
    <property type="project" value="TreeGrafter"/>
</dbReference>
<name>A0A0K1QD59_9BACT</name>
<evidence type="ECO:0000256" key="3">
    <source>
        <dbReference type="ARBA" id="ARBA00023125"/>
    </source>
</evidence>
<comment type="similarity">
    <text evidence="1">Belongs to the LysR transcriptional regulatory family.</text>
</comment>
<dbReference type="Proteomes" id="UP000064967">
    <property type="component" value="Chromosome"/>
</dbReference>
<keyword evidence="7" id="KW-1185">Reference proteome</keyword>
<evidence type="ECO:0000259" key="5">
    <source>
        <dbReference type="PROSITE" id="PS50931"/>
    </source>
</evidence>
<dbReference type="PATRIC" id="fig|1391654.3.peg.10161"/>
<dbReference type="Pfam" id="PF00126">
    <property type="entry name" value="HTH_1"/>
    <property type="match status" value="1"/>
</dbReference>
<reference evidence="6 7" key="1">
    <citation type="submission" date="2015-08" db="EMBL/GenBank/DDBJ databases">
        <authorList>
            <person name="Babu N.S."/>
            <person name="Beckwith C.J."/>
            <person name="Beseler K.G."/>
            <person name="Brison A."/>
            <person name="Carone J.V."/>
            <person name="Caskin T.P."/>
            <person name="Diamond M."/>
            <person name="Durham M.E."/>
            <person name="Foxe J.M."/>
            <person name="Go M."/>
            <person name="Henderson B.A."/>
            <person name="Jones I.B."/>
            <person name="McGettigan J.A."/>
            <person name="Micheletti S.J."/>
            <person name="Nasrallah M.E."/>
            <person name="Ortiz D."/>
            <person name="Piller C.R."/>
            <person name="Privatt S.R."/>
            <person name="Schneider S.L."/>
            <person name="Sharp S."/>
            <person name="Smith T.C."/>
            <person name="Stanton J.D."/>
            <person name="Ullery H.E."/>
            <person name="Wilson R.J."/>
            <person name="Serrano M.G."/>
            <person name="Buck G."/>
            <person name="Lee V."/>
            <person name="Wang Y."/>
            <person name="Carvalho R."/>
            <person name="Voegtly L."/>
            <person name="Shi R."/>
            <person name="Duckworth R."/>
            <person name="Johnson A."/>
            <person name="Loviza R."/>
            <person name="Walstead R."/>
            <person name="Shah Z."/>
            <person name="Kiflezghi M."/>
            <person name="Wade K."/>
            <person name="Ball S.L."/>
            <person name="Bradley K.W."/>
            <person name="Asai D.J."/>
            <person name="Bowman C.A."/>
            <person name="Russell D.A."/>
            <person name="Pope W.H."/>
            <person name="Jacobs-Sera D."/>
            <person name="Hendrix R.W."/>
            <person name="Hatfull G.F."/>
        </authorList>
    </citation>
    <scope>NUCLEOTIDE SEQUENCE [LARGE SCALE GENOMIC DNA]</scope>
    <source>
        <strain evidence="6 7">DSM 27648</strain>
    </source>
</reference>
<sequence>MAIFVRVVEARSFTAAATALGLSKSVVSTRVAQLERMLGVRLLHRTTRKIALTAEGVRLYERCARALSDAEEAAEAVAGASENPRGLLRVAAPTSLGSAFVAAAVTAFLAEFPDVRVELRFDDRLTDPLEAELDVVLRVAARLPDSPLIAKRLASDRLVLCAAPTYLRTRGIPWRDAELVHHDLLLLSTAAYGERGLWPFESHGMGSPPRLTSDDALFLRRAALEGGGIATLPSSLVAPDLVSGRLRPVLEEIERPDLGVYAVTAHRGLVPAKVRVFLEHLVRRFRLPPWRRPLRPRRLAGILEASAS</sequence>
<dbReference type="InterPro" id="IPR058163">
    <property type="entry name" value="LysR-type_TF_proteobact-type"/>
</dbReference>
<proteinExistence type="inferred from homology"/>
<keyword evidence="4" id="KW-0804">Transcription</keyword>
<dbReference type="Gene3D" id="1.10.10.10">
    <property type="entry name" value="Winged helix-like DNA-binding domain superfamily/Winged helix DNA-binding domain"/>
    <property type="match status" value="1"/>
</dbReference>
<dbReference type="Gene3D" id="3.40.190.290">
    <property type="match status" value="1"/>
</dbReference>
<dbReference type="EMBL" id="CP012333">
    <property type="protein sequence ID" value="AKV03360.1"/>
    <property type="molecule type" value="Genomic_DNA"/>
</dbReference>
<dbReference type="FunFam" id="1.10.10.10:FF:000001">
    <property type="entry name" value="LysR family transcriptional regulator"/>
    <property type="match status" value="1"/>
</dbReference>
<dbReference type="STRING" id="1391654.AKJ09_10023"/>
<evidence type="ECO:0000313" key="6">
    <source>
        <dbReference type="EMBL" id="AKV03360.1"/>
    </source>
</evidence>
<keyword evidence="2" id="KW-0805">Transcription regulation</keyword>